<evidence type="ECO:0000256" key="20">
    <source>
        <dbReference type="RuleBase" id="RU003928"/>
    </source>
</evidence>
<dbReference type="PIRSF" id="PIRSF000130">
    <property type="entry name" value="IMPDH"/>
    <property type="match status" value="1"/>
</dbReference>
<dbReference type="HAMAP" id="MF_01964">
    <property type="entry name" value="IMPDH"/>
    <property type="match status" value="1"/>
</dbReference>
<keyword evidence="4 13" id="KW-0479">Metal-binding</keyword>
<evidence type="ECO:0000256" key="9">
    <source>
        <dbReference type="ARBA" id="ARBA00023002"/>
    </source>
</evidence>
<dbReference type="SMART" id="SM01240">
    <property type="entry name" value="IMPDH"/>
    <property type="match status" value="1"/>
</dbReference>
<dbReference type="GO" id="GO:0046872">
    <property type="term" value="F:metal ion binding"/>
    <property type="evidence" value="ECO:0007669"/>
    <property type="project" value="UniProtKB-UniRule"/>
</dbReference>
<feature type="binding site" description="in other chain" evidence="13 17">
    <location>
        <position position="298"/>
    </location>
    <ligand>
        <name>K(+)</name>
        <dbReference type="ChEBI" id="CHEBI:29103"/>
        <note>ligand shared between two tetrameric partners</note>
    </ligand>
</feature>
<evidence type="ECO:0000256" key="5">
    <source>
        <dbReference type="ARBA" id="ARBA00022737"/>
    </source>
</evidence>
<comment type="cofactor">
    <cofactor evidence="1 13">
        <name>K(+)</name>
        <dbReference type="ChEBI" id="CHEBI:29103"/>
    </cofactor>
</comment>
<accession>A0A1G2BRI8</accession>
<dbReference type="FunFam" id="3.20.20.70:FF:000003">
    <property type="entry name" value="GMP reductase"/>
    <property type="match status" value="1"/>
</dbReference>
<dbReference type="CDD" id="cd04601">
    <property type="entry name" value="CBS_pair_IMPDH"/>
    <property type="match status" value="1"/>
</dbReference>
<comment type="function">
    <text evidence="13">Catalyzes the conversion of inosine 5'-phosphate (IMP) to xanthosine 5'-phosphate (XMP), the first committed and rate-limiting step in the de novo synthesis of guanine nucleotides, and therefore plays an important role in the regulation of cell growth.</text>
</comment>
<dbReference type="GO" id="GO:0003938">
    <property type="term" value="F:IMP dehydrogenase activity"/>
    <property type="evidence" value="ECO:0007669"/>
    <property type="project" value="UniProtKB-UniRule"/>
</dbReference>
<dbReference type="InterPro" id="IPR046342">
    <property type="entry name" value="CBS_dom_sf"/>
</dbReference>
<dbReference type="SUPFAM" id="SSF51412">
    <property type="entry name" value="Inosine monophosphate dehydrogenase (IMPDH)"/>
    <property type="match status" value="1"/>
</dbReference>
<protein>
    <recommendedName>
        <fullName evidence="13 20">Inosine-5'-monophosphate dehydrogenase</fullName>
        <shortName evidence="13">IMP dehydrogenase</shortName>
        <shortName evidence="13">IMPD</shortName>
        <shortName evidence="13">IMPDH</shortName>
        <ecNumber evidence="13 20">1.1.1.205</ecNumber>
    </recommendedName>
</protein>
<evidence type="ECO:0000256" key="14">
    <source>
        <dbReference type="PIRSR" id="PIRSR000130-1"/>
    </source>
</evidence>
<dbReference type="STRING" id="1798553.A3H70_02615"/>
<keyword evidence="6 13" id="KW-0332">GMP biosynthesis</keyword>
<evidence type="ECO:0000256" key="11">
    <source>
        <dbReference type="ARBA" id="ARBA00023122"/>
    </source>
</evidence>
<feature type="binding site" evidence="13 15">
    <location>
        <begin position="360"/>
        <end position="361"/>
    </location>
    <ligand>
        <name>IMP</name>
        <dbReference type="ChEBI" id="CHEBI:58053"/>
    </ligand>
</feature>
<dbReference type="EC" id="1.1.1.205" evidence="13 20"/>
<proteinExistence type="inferred from homology"/>
<feature type="binding site" evidence="13">
    <location>
        <position position="469"/>
    </location>
    <ligand>
        <name>K(+)</name>
        <dbReference type="ChEBI" id="CHEBI:29103"/>
        <note>ligand shared between two tetrameric partners</note>
    </ligand>
</feature>
<sequence>MQEALTFDDVLLLPRFSSVLPAETSVASRLTRHLTVKIPLLSSPMDTVTEHKMAIALALAGGLGVIHRNLTPAEQARQVRLVKRFQNGFVIDPITVSADDSVNVVFKIRQEQGYKKIPVTGKSGQLVGLITELDYLWPDDKGRKIRELMTRTKDLITAQSGITLQKANDIIRRKKLSILCLVSKSGKLEAIVTRRDLEKNLQHPAANKDEFQRLRVGAAIGTGKDNLARAQTLAQAGVDVLVVDTAHGHSAGVIEMVKTLKKDSATRDLDIIAGNAATDEAVVALIEAGADAVKIGIGPGSICTTRVVAGIGVPQITAIQEAVKGRGKHKDVPLIADGGIKYSGDIVKALAAGADTVMIGSLFAGTEESPGEMVYFGGRMYKTYRGMGSLGAMARGSKDRYGQGDVHDSKLVPEGIEGRTLYRGPVAGVVYQLIGGLQSGLGYLGAKNISELQKNASFIKITAAGLKESHPHDVEITKEAPNYVTIN</sequence>
<evidence type="ECO:0000256" key="18">
    <source>
        <dbReference type="PROSITE-ProRule" id="PRU00703"/>
    </source>
</evidence>
<reference evidence="22 23" key="1">
    <citation type="journal article" date="2016" name="Nat. Commun.">
        <title>Thousands of microbial genomes shed light on interconnected biogeochemical processes in an aquifer system.</title>
        <authorList>
            <person name="Anantharaman K."/>
            <person name="Brown C.T."/>
            <person name="Hug L.A."/>
            <person name="Sharon I."/>
            <person name="Castelle C.J."/>
            <person name="Probst A.J."/>
            <person name="Thomas B.C."/>
            <person name="Singh A."/>
            <person name="Wilkins M.J."/>
            <person name="Karaoz U."/>
            <person name="Brodie E.L."/>
            <person name="Williams K.H."/>
            <person name="Hubbard S.S."/>
            <person name="Banfield J.F."/>
        </authorList>
    </citation>
    <scope>NUCLEOTIDE SEQUENCE [LARGE SCALE GENOMIC DNA]</scope>
</reference>
<evidence type="ECO:0000256" key="17">
    <source>
        <dbReference type="PIRSR" id="PIRSR000130-4"/>
    </source>
</evidence>
<evidence type="ECO:0000256" key="2">
    <source>
        <dbReference type="ARBA" id="ARBA00005502"/>
    </source>
</evidence>
<feature type="binding site" evidence="13">
    <location>
        <position position="244"/>
    </location>
    <ligand>
        <name>NAD(+)</name>
        <dbReference type="ChEBI" id="CHEBI:57540"/>
    </ligand>
</feature>
<feature type="binding site" evidence="13 15">
    <location>
        <begin position="384"/>
        <end position="388"/>
    </location>
    <ligand>
        <name>IMP</name>
        <dbReference type="ChEBI" id="CHEBI:58053"/>
    </ligand>
</feature>
<feature type="binding site" evidence="13 15">
    <location>
        <begin position="337"/>
        <end position="339"/>
    </location>
    <ligand>
        <name>IMP</name>
        <dbReference type="ChEBI" id="CHEBI:58053"/>
    </ligand>
</feature>
<evidence type="ECO:0000256" key="12">
    <source>
        <dbReference type="ARBA" id="ARBA00048028"/>
    </source>
</evidence>
<keyword evidence="5" id="KW-0677">Repeat</keyword>
<keyword evidence="9 13" id="KW-0560">Oxidoreductase</keyword>
<feature type="binding site" evidence="16">
    <location>
        <begin position="244"/>
        <end position="246"/>
    </location>
    <ligand>
        <name>NAD(+)</name>
        <dbReference type="ChEBI" id="CHEBI:57540"/>
    </ligand>
</feature>
<evidence type="ECO:0000256" key="16">
    <source>
        <dbReference type="PIRSR" id="PIRSR000130-3"/>
    </source>
</evidence>
<dbReference type="GO" id="GO:0006183">
    <property type="term" value="P:GTP biosynthetic process"/>
    <property type="evidence" value="ECO:0007669"/>
    <property type="project" value="TreeGrafter"/>
</dbReference>
<comment type="activity regulation">
    <text evidence="13">Mycophenolic acid (MPA) is a non-competitive inhibitor that prevents formation of the closed enzyme conformation by binding to the same site as the amobile flap. In contrast, mizoribine monophosphate (MZP) is a competitive inhibitor that induces the closed conformation. MPA is a potent inhibitor of mammalian IMPDHs but a poor inhibitor of the bacterial enzymes. MZP is a more potent inhibitor of bacterial IMPDH.</text>
</comment>
<feature type="binding site" evidence="13 15">
    <location>
        <position position="301"/>
    </location>
    <ligand>
        <name>IMP</name>
        <dbReference type="ChEBI" id="CHEBI:58053"/>
    </ligand>
</feature>
<feature type="domain" description="CBS" evidence="21">
    <location>
        <begin position="89"/>
        <end position="145"/>
    </location>
</feature>
<feature type="binding site" evidence="13 16">
    <location>
        <begin position="296"/>
        <end position="298"/>
    </location>
    <ligand>
        <name>NAD(+)</name>
        <dbReference type="ChEBI" id="CHEBI:57540"/>
    </ligand>
</feature>
<feature type="active site" description="Thioimidate intermediate" evidence="13 14">
    <location>
        <position position="303"/>
    </location>
</feature>
<evidence type="ECO:0000256" key="7">
    <source>
        <dbReference type="ARBA" id="ARBA00022755"/>
    </source>
</evidence>
<dbReference type="GO" id="GO:0000166">
    <property type="term" value="F:nucleotide binding"/>
    <property type="evidence" value="ECO:0007669"/>
    <property type="project" value="UniProtKB-UniRule"/>
</dbReference>
<dbReference type="PROSITE" id="PS51371">
    <property type="entry name" value="CBS"/>
    <property type="match status" value="2"/>
</dbReference>
<dbReference type="GO" id="GO:0006177">
    <property type="term" value="P:GMP biosynthetic process"/>
    <property type="evidence" value="ECO:0007669"/>
    <property type="project" value="UniProtKB-UniRule"/>
</dbReference>
<dbReference type="PANTHER" id="PTHR11911">
    <property type="entry name" value="INOSINE-5-MONOPHOSPHATE DEHYDROGENASE RELATED"/>
    <property type="match status" value="1"/>
</dbReference>
<dbReference type="SMART" id="SM00116">
    <property type="entry name" value="CBS"/>
    <property type="match status" value="2"/>
</dbReference>
<dbReference type="InterPro" id="IPR015875">
    <property type="entry name" value="IMP_DH/GMP_Rdtase_CS"/>
</dbReference>
<dbReference type="Pfam" id="PF00478">
    <property type="entry name" value="IMPDH"/>
    <property type="match status" value="1"/>
</dbReference>
<evidence type="ECO:0000256" key="13">
    <source>
        <dbReference type="HAMAP-Rule" id="MF_01964"/>
    </source>
</evidence>
<dbReference type="EMBL" id="MHKO01000037">
    <property type="protein sequence ID" value="OGY91785.1"/>
    <property type="molecule type" value="Genomic_DNA"/>
</dbReference>
<comment type="catalytic activity">
    <reaction evidence="12 13 20">
        <text>IMP + NAD(+) + H2O = XMP + NADH + H(+)</text>
        <dbReference type="Rhea" id="RHEA:11708"/>
        <dbReference type="ChEBI" id="CHEBI:15377"/>
        <dbReference type="ChEBI" id="CHEBI:15378"/>
        <dbReference type="ChEBI" id="CHEBI:57464"/>
        <dbReference type="ChEBI" id="CHEBI:57540"/>
        <dbReference type="ChEBI" id="CHEBI:57945"/>
        <dbReference type="ChEBI" id="CHEBI:58053"/>
        <dbReference type="EC" id="1.1.1.205"/>
    </reaction>
</comment>
<evidence type="ECO:0000256" key="4">
    <source>
        <dbReference type="ARBA" id="ARBA00022723"/>
    </source>
</evidence>
<comment type="similarity">
    <text evidence="2 13 19">Belongs to the IMPDH/GMPR family.</text>
</comment>
<dbReference type="InterPro" id="IPR000644">
    <property type="entry name" value="CBS_dom"/>
</dbReference>
<dbReference type="InterPro" id="IPR005990">
    <property type="entry name" value="IMP_DH"/>
</dbReference>
<keyword evidence="10 13" id="KW-0520">NAD</keyword>
<dbReference type="InterPro" id="IPR013785">
    <property type="entry name" value="Aldolase_TIM"/>
</dbReference>
<comment type="pathway">
    <text evidence="13 20">Purine metabolism; XMP biosynthesis via de novo pathway; XMP from IMP: step 1/1.</text>
</comment>
<evidence type="ECO:0000313" key="22">
    <source>
        <dbReference type="EMBL" id="OGY91785.1"/>
    </source>
</evidence>
<keyword evidence="11 18" id="KW-0129">CBS domain</keyword>
<feature type="binding site" evidence="13 15">
    <location>
        <position position="414"/>
    </location>
    <ligand>
        <name>IMP</name>
        <dbReference type="ChEBI" id="CHEBI:58053"/>
    </ligand>
</feature>
<dbReference type="UniPathway" id="UPA00601">
    <property type="reaction ID" value="UER00295"/>
</dbReference>
<feature type="binding site" evidence="13">
    <location>
        <position position="468"/>
    </location>
    <ligand>
        <name>K(+)</name>
        <dbReference type="ChEBI" id="CHEBI:29103"/>
        <note>ligand shared between two tetrameric partners</note>
    </ligand>
</feature>
<evidence type="ECO:0000256" key="3">
    <source>
        <dbReference type="ARBA" id="ARBA00011881"/>
    </source>
</evidence>
<dbReference type="NCBIfam" id="TIGR01302">
    <property type="entry name" value="IMP_dehydrog"/>
    <property type="match status" value="1"/>
</dbReference>
<dbReference type="PANTHER" id="PTHR11911:SF111">
    <property type="entry name" value="INOSINE-5'-MONOPHOSPHATE DEHYDROGENASE"/>
    <property type="match status" value="1"/>
</dbReference>
<dbReference type="InterPro" id="IPR001093">
    <property type="entry name" value="IMP_DH_GMPRt"/>
</dbReference>
<evidence type="ECO:0000256" key="19">
    <source>
        <dbReference type="RuleBase" id="RU003927"/>
    </source>
</evidence>
<dbReference type="Gene3D" id="3.20.20.70">
    <property type="entry name" value="Aldolase class I"/>
    <property type="match status" value="1"/>
</dbReference>
<evidence type="ECO:0000256" key="10">
    <source>
        <dbReference type="ARBA" id="ARBA00023027"/>
    </source>
</evidence>
<comment type="caution">
    <text evidence="13">Lacks conserved residue(s) required for the propagation of feature annotation.</text>
</comment>
<comment type="caution">
    <text evidence="22">The sequence shown here is derived from an EMBL/GenBank/DDBJ whole genome shotgun (WGS) entry which is preliminary data.</text>
</comment>
<dbReference type="PROSITE" id="PS00487">
    <property type="entry name" value="IMP_DH_GMP_RED"/>
    <property type="match status" value="1"/>
</dbReference>
<gene>
    <name evidence="13" type="primary">guaB</name>
    <name evidence="22" type="ORF">A3H70_02615</name>
</gene>
<evidence type="ECO:0000256" key="6">
    <source>
        <dbReference type="ARBA" id="ARBA00022749"/>
    </source>
</evidence>
<feature type="binding site" evidence="13">
    <location>
        <position position="470"/>
    </location>
    <ligand>
        <name>K(+)</name>
        <dbReference type="ChEBI" id="CHEBI:29103"/>
        <note>ligand shared between two tetrameric partners</note>
    </ligand>
</feature>
<name>A0A1G2BRI8_9BACT</name>
<evidence type="ECO:0000259" key="21">
    <source>
        <dbReference type="PROSITE" id="PS51371"/>
    </source>
</evidence>
<dbReference type="CDD" id="cd00381">
    <property type="entry name" value="IMPDH"/>
    <property type="match status" value="1"/>
</dbReference>
<evidence type="ECO:0000256" key="1">
    <source>
        <dbReference type="ARBA" id="ARBA00001958"/>
    </source>
</evidence>
<evidence type="ECO:0000256" key="8">
    <source>
        <dbReference type="ARBA" id="ARBA00022958"/>
    </source>
</evidence>
<feature type="domain" description="CBS" evidence="21">
    <location>
        <begin position="149"/>
        <end position="210"/>
    </location>
</feature>
<organism evidence="22 23">
    <name type="scientific">Candidatus Komeilibacteria bacterium RIFCSPLOWO2_02_FULL_48_11</name>
    <dbReference type="NCBI Taxonomy" id="1798553"/>
    <lineage>
        <taxon>Bacteria</taxon>
        <taxon>Candidatus Komeiliibacteriota</taxon>
    </lineage>
</organism>
<dbReference type="AlphaFoldDB" id="A0A1G2BRI8"/>
<feature type="binding site" description="in other chain" evidence="13 17">
    <location>
        <position position="303"/>
    </location>
    <ligand>
        <name>K(+)</name>
        <dbReference type="ChEBI" id="CHEBI:29103"/>
        <note>ligand shared between two tetrameric partners</note>
    </ligand>
</feature>
<keyword evidence="7 13" id="KW-0658">Purine biosynthesis</keyword>
<keyword evidence="8 13" id="KW-0630">Potassium</keyword>
<evidence type="ECO:0000256" key="15">
    <source>
        <dbReference type="PIRSR" id="PIRSR000130-2"/>
    </source>
</evidence>
<comment type="subunit">
    <text evidence="3 13">Homotetramer.</text>
</comment>
<feature type="binding site" description="in other chain" evidence="13 17">
    <location>
        <position position="300"/>
    </location>
    <ligand>
        <name>K(+)</name>
        <dbReference type="ChEBI" id="CHEBI:29103"/>
        <note>ligand shared between two tetrameric partners</note>
    </ligand>
</feature>
<dbReference type="Proteomes" id="UP000178109">
    <property type="component" value="Unassembled WGS sequence"/>
</dbReference>
<evidence type="ECO:0000313" key="23">
    <source>
        <dbReference type="Proteomes" id="UP000178109"/>
    </source>
</evidence>
<feature type="active site" description="Proton acceptor" evidence="13 14">
    <location>
        <position position="400"/>
    </location>
</feature>
<dbReference type="Pfam" id="PF00571">
    <property type="entry name" value="CBS"/>
    <property type="match status" value="2"/>
</dbReference>
<dbReference type="SUPFAM" id="SSF54631">
    <property type="entry name" value="CBS-domain pair"/>
    <property type="match status" value="1"/>
</dbReference>